<evidence type="ECO:0000256" key="1">
    <source>
        <dbReference type="SAM" id="MobiDB-lite"/>
    </source>
</evidence>
<name>A0A3M6TGY6_POCDA</name>
<feature type="region of interest" description="Disordered" evidence="1">
    <location>
        <begin position="348"/>
        <end position="377"/>
    </location>
</feature>
<dbReference type="EMBL" id="RCHS01003598">
    <property type="protein sequence ID" value="RMX40657.1"/>
    <property type="molecule type" value="Genomic_DNA"/>
</dbReference>
<dbReference type="AlphaFoldDB" id="A0A3M6TGY6"/>
<sequence length="377" mass="41559">MRGKFLFGLNESFSRFRKDRWPTETGGSPFHPGVRGESSYIEAAQHTNKLLANSTTEEHVHSPTSTTAHELVKKPPGRSRPGTFLNRYCFLCGSMQQHYRDICPASGHTCRCCQKTDHFAGFCQQVAKENGASRPASHTPTPPGPRREYMRLVEQEEHSYTLPVEGIQLLLEEPVSNCRVQILFQINSAASCNTLLSCYFSSISWAKIPPSKTVIPPYDSPPTRSIGQLTPQASKGKFTSNLTFLVIFTDQPALLSTEASIALDVLTMHVDFIRKCSISNPPQPLLTEPDSHQESAAGPPLPPPDTLPVDLDLDPDVKPIHAPIQCEPISKLDAIKAALDAYETTGQLVRVSQPRAKTSPNQTGKNTELLRPLLDPQ</sequence>
<feature type="compositionally biased region" description="Polar residues" evidence="1">
    <location>
        <begin position="355"/>
        <end position="366"/>
    </location>
</feature>
<accession>A0A3M6TGY6</accession>
<comment type="caution">
    <text evidence="2">The sequence shown here is derived from an EMBL/GenBank/DDBJ whole genome shotgun (WGS) entry which is preliminary data.</text>
</comment>
<feature type="region of interest" description="Disordered" evidence="1">
    <location>
        <begin position="283"/>
        <end position="308"/>
    </location>
</feature>
<dbReference type="Proteomes" id="UP000275408">
    <property type="component" value="Unassembled WGS sequence"/>
</dbReference>
<protein>
    <recommendedName>
        <fullName evidence="4">CCHC-type domain-containing protein</fullName>
    </recommendedName>
</protein>
<evidence type="ECO:0000313" key="2">
    <source>
        <dbReference type="EMBL" id="RMX40657.1"/>
    </source>
</evidence>
<gene>
    <name evidence="2" type="ORF">pdam_00023528</name>
</gene>
<reference evidence="2 3" key="1">
    <citation type="journal article" date="2018" name="Sci. Rep.">
        <title>Comparative analysis of the Pocillopora damicornis genome highlights role of immune system in coral evolution.</title>
        <authorList>
            <person name="Cunning R."/>
            <person name="Bay R.A."/>
            <person name="Gillette P."/>
            <person name="Baker A.C."/>
            <person name="Traylor-Knowles N."/>
        </authorList>
    </citation>
    <scope>NUCLEOTIDE SEQUENCE [LARGE SCALE GENOMIC DNA]</scope>
    <source>
        <strain evidence="2">RSMAS</strain>
        <tissue evidence="2">Whole animal</tissue>
    </source>
</reference>
<evidence type="ECO:0000313" key="3">
    <source>
        <dbReference type="Proteomes" id="UP000275408"/>
    </source>
</evidence>
<evidence type="ECO:0008006" key="4">
    <source>
        <dbReference type="Google" id="ProtNLM"/>
    </source>
</evidence>
<keyword evidence="3" id="KW-1185">Reference proteome</keyword>
<organism evidence="2 3">
    <name type="scientific">Pocillopora damicornis</name>
    <name type="common">Cauliflower coral</name>
    <name type="synonym">Millepora damicornis</name>
    <dbReference type="NCBI Taxonomy" id="46731"/>
    <lineage>
        <taxon>Eukaryota</taxon>
        <taxon>Metazoa</taxon>
        <taxon>Cnidaria</taxon>
        <taxon>Anthozoa</taxon>
        <taxon>Hexacorallia</taxon>
        <taxon>Scleractinia</taxon>
        <taxon>Astrocoeniina</taxon>
        <taxon>Pocilloporidae</taxon>
        <taxon>Pocillopora</taxon>
    </lineage>
</organism>
<proteinExistence type="predicted"/>